<keyword evidence="12 17" id="KW-0520">NAD</keyword>
<evidence type="ECO:0000256" key="9">
    <source>
        <dbReference type="ARBA" id="ARBA00022967"/>
    </source>
</evidence>
<comment type="subcellular location">
    <subcellularLocation>
        <location evidence="2">Mitochondrion inner membrane</location>
        <topology evidence="2">Multi-pass membrane protein</topology>
    </subcellularLocation>
</comment>
<dbReference type="GO" id="GO:0042773">
    <property type="term" value="P:ATP synthesis coupled electron transport"/>
    <property type="evidence" value="ECO:0007669"/>
    <property type="project" value="InterPro"/>
</dbReference>
<dbReference type="PANTHER" id="PTHR42829">
    <property type="entry name" value="NADH-UBIQUINONE OXIDOREDUCTASE CHAIN 5"/>
    <property type="match status" value="1"/>
</dbReference>
<evidence type="ECO:0000256" key="7">
    <source>
        <dbReference type="ARBA" id="ARBA00022692"/>
    </source>
</evidence>
<feature type="transmembrane region" description="Helical" evidence="17">
    <location>
        <begin position="176"/>
        <end position="197"/>
    </location>
</feature>
<keyword evidence="14 17" id="KW-0496">Mitochondrion</keyword>
<evidence type="ECO:0000256" key="13">
    <source>
        <dbReference type="ARBA" id="ARBA00023075"/>
    </source>
</evidence>
<evidence type="ECO:0000259" key="20">
    <source>
        <dbReference type="Pfam" id="PF06455"/>
    </source>
</evidence>
<dbReference type="InterPro" id="IPR018393">
    <property type="entry name" value="NADHpl_OxRdtase_5_subgr"/>
</dbReference>
<evidence type="ECO:0000256" key="1">
    <source>
        <dbReference type="ARBA" id="ARBA00003257"/>
    </source>
</evidence>
<dbReference type="GO" id="GO:0005743">
    <property type="term" value="C:mitochondrial inner membrane"/>
    <property type="evidence" value="ECO:0007669"/>
    <property type="project" value="UniProtKB-SubCell"/>
</dbReference>
<proteinExistence type="inferred from homology"/>
<feature type="transmembrane region" description="Helical" evidence="17">
    <location>
        <begin position="325"/>
        <end position="347"/>
    </location>
</feature>
<evidence type="ECO:0000256" key="5">
    <source>
        <dbReference type="ARBA" id="ARBA00022448"/>
    </source>
</evidence>
<evidence type="ECO:0000259" key="19">
    <source>
        <dbReference type="Pfam" id="PF00662"/>
    </source>
</evidence>
<gene>
    <name evidence="21" type="primary">nad5</name>
</gene>
<evidence type="ECO:0000256" key="3">
    <source>
        <dbReference type="ARBA" id="ARBA00012944"/>
    </source>
</evidence>
<keyword evidence="7 17" id="KW-0812">Transmembrane</keyword>
<protein>
    <recommendedName>
        <fullName evidence="4 17">NADH-ubiquinone oxidoreductase chain 5</fullName>
        <ecNumber evidence="3 17">7.1.1.2</ecNumber>
    </recommendedName>
</protein>
<keyword evidence="6" id="KW-0679">Respiratory chain</keyword>
<feature type="transmembrane region" description="Helical" evidence="17">
    <location>
        <begin position="451"/>
        <end position="472"/>
    </location>
</feature>
<reference evidence="21" key="1">
    <citation type="submission" date="2020-04" db="EMBL/GenBank/DDBJ databases">
        <title>Characterization of the complete mitochondrial genome of Cystobasidium sp.</title>
        <authorList>
            <person name="Liu Q."/>
            <person name="Wang X."/>
        </authorList>
    </citation>
    <scope>NUCLEOTIDE SEQUENCE</scope>
</reference>
<dbReference type="NCBIfam" id="NF005141">
    <property type="entry name" value="PRK06590.1"/>
    <property type="match status" value="1"/>
</dbReference>
<dbReference type="InterPro" id="IPR003945">
    <property type="entry name" value="NU5C-like"/>
</dbReference>
<feature type="transmembrane region" description="Helical" evidence="17">
    <location>
        <begin position="113"/>
        <end position="130"/>
    </location>
</feature>
<evidence type="ECO:0000256" key="11">
    <source>
        <dbReference type="ARBA" id="ARBA00022989"/>
    </source>
</evidence>
<feature type="domain" description="NADH:quinone oxidoreductase/Mrp antiporter transmembrane" evidence="18">
    <location>
        <begin position="132"/>
        <end position="405"/>
    </location>
</feature>
<dbReference type="PANTHER" id="PTHR42829:SF2">
    <property type="entry name" value="NADH-UBIQUINONE OXIDOREDUCTASE CHAIN 5"/>
    <property type="match status" value="1"/>
</dbReference>
<dbReference type="GO" id="GO:0015990">
    <property type="term" value="P:electron transport coupled proton transport"/>
    <property type="evidence" value="ECO:0007669"/>
    <property type="project" value="TreeGrafter"/>
</dbReference>
<feature type="transmembrane region" description="Helical" evidence="17">
    <location>
        <begin position="203"/>
        <end position="222"/>
    </location>
</feature>
<dbReference type="AlphaFoldDB" id="A0A6M4SP09"/>
<dbReference type="PRINTS" id="PR01435">
    <property type="entry name" value="NPOXDRDTASE5"/>
</dbReference>
<sequence>MYLTILALPLLGALTAGFLGRKIGVTGSHIVTCTLLVMSALLSIVAFYEVGLSGSPVHIQLTSWIDSESMLVNWGFLFDSLTVSMLLPVLIVSSLVHIFSVDYMAADPDNQRFFAYLSMFTFFMLVLVAGDNYLVMFLGWEGIGVSSYLLINFWFTRIQANKSAIKALTVNRVGDMFLSVAFFALFWVFGNLDYSTVFTLSPFINESALTIIGLLLLLAAMGKSAQLGLHTWLPDAMEGPTPVSALIHAATLVTAGVYLLLRSSPLLEYAPTTLIVITWVGALTAFFAATTGLLQNDIKRVIAYSTCSQMGYLFMAVGLSQYNVALFHLVNHAFFKRLLFLAAGGVLHSMQDQQDLRKLGGLINFLPFTYTAILVGSLSLMAFPFLTGFFSKDLILELAYGQYEFSGNAAYWLGTITAMITAFYSFRLISMTFLTYPNAPKGDYEHTHEQPLIVVIPYVILSLLAIFFGYIAKDLFVGPGSDFLSSALFIHPSHITLVEAEFGLPLFYKLLPAVGSFLGALTALLLYQRLPEFTVSLTQGKAGYAMYKFFNGKYFFDVIYNHYIINKALELGLVTSKVLDRGLVEKIGPFGLTQSFYNTSRQVATLDTGIVTSYGLYIILGFISLILLLFVPVITGVAGDNIGDLRLVLLFVSRFVRLMSFSSNSALHLDLQPK</sequence>
<evidence type="ECO:0000256" key="16">
    <source>
        <dbReference type="ARBA" id="ARBA00049551"/>
    </source>
</evidence>
<evidence type="ECO:0000256" key="15">
    <source>
        <dbReference type="ARBA" id="ARBA00023136"/>
    </source>
</evidence>
<dbReference type="EC" id="7.1.1.2" evidence="3 17"/>
<feature type="domain" description="NADH-Ubiquinone oxidoreductase (complex I) chain 5 N-terminal" evidence="19">
    <location>
        <begin position="64"/>
        <end position="114"/>
    </location>
</feature>
<comment type="similarity">
    <text evidence="17">Belongs to the complex I subunit 5 family.</text>
</comment>
<feature type="transmembrane region" description="Helical" evidence="17">
    <location>
        <begin position="368"/>
        <end position="390"/>
    </location>
</feature>
<dbReference type="EMBL" id="MT366950">
    <property type="protein sequence ID" value="QJS52014.1"/>
    <property type="molecule type" value="Genomic_DNA"/>
</dbReference>
<keyword evidence="5 17" id="KW-0813">Transport</keyword>
<dbReference type="Gene3D" id="1.20.5.2700">
    <property type="match status" value="1"/>
</dbReference>
<feature type="transmembrane region" description="Helical" evidence="17">
    <location>
        <begin position="273"/>
        <end position="294"/>
    </location>
</feature>
<feature type="transmembrane region" description="Helical" evidence="17">
    <location>
        <begin position="410"/>
        <end position="430"/>
    </location>
</feature>
<dbReference type="GO" id="GO:0003954">
    <property type="term" value="F:NADH dehydrogenase activity"/>
    <property type="evidence" value="ECO:0007669"/>
    <property type="project" value="TreeGrafter"/>
</dbReference>
<feature type="transmembrane region" description="Helical" evidence="17">
    <location>
        <begin position="136"/>
        <end position="155"/>
    </location>
</feature>
<evidence type="ECO:0000256" key="17">
    <source>
        <dbReference type="RuleBase" id="RU003404"/>
    </source>
</evidence>
<keyword evidence="9" id="KW-1278">Translocase</keyword>
<accession>A0A6M4SP09</accession>
<evidence type="ECO:0000259" key="18">
    <source>
        <dbReference type="Pfam" id="PF00361"/>
    </source>
</evidence>
<organism evidence="21">
    <name type="scientific">Cystobasidium sp</name>
    <dbReference type="NCBI Taxonomy" id="1925428"/>
    <lineage>
        <taxon>Eukaryota</taxon>
        <taxon>Fungi</taxon>
        <taxon>Dikarya</taxon>
        <taxon>Basidiomycota</taxon>
        <taxon>Pucciniomycotina</taxon>
        <taxon>Cystobasidiomycetes</taxon>
        <taxon>Cystobasidiales</taxon>
        <taxon>Cystobasidiaceae</taxon>
        <taxon>Cystobasidium</taxon>
    </lineage>
</organism>
<dbReference type="InterPro" id="IPR001516">
    <property type="entry name" value="Proton_antipo_N"/>
</dbReference>
<dbReference type="GO" id="GO:0008137">
    <property type="term" value="F:NADH dehydrogenase (ubiquinone) activity"/>
    <property type="evidence" value="ECO:0007669"/>
    <property type="project" value="UniProtKB-EC"/>
</dbReference>
<geneLocation type="mitochondrion" evidence="21"/>
<evidence type="ECO:0000256" key="12">
    <source>
        <dbReference type="ARBA" id="ARBA00023027"/>
    </source>
</evidence>
<evidence type="ECO:0000256" key="10">
    <source>
        <dbReference type="ARBA" id="ARBA00022982"/>
    </source>
</evidence>
<keyword evidence="10" id="KW-0249">Electron transport</keyword>
<dbReference type="InterPro" id="IPR001750">
    <property type="entry name" value="ND/Mrp_TM"/>
</dbReference>
<evidence type="ECO:0000256" key="14">
    <source>
        <dbReference type="ARBA" id="ARBA00023128"/>
    </source>
</evidence>
<dbReference type="PRINTS" id="PR01434">
    <property type="entry name" value="NADHDHGNASE5"/>
</dbReference>
<evidence type="ECO:0000256" key="8">
    <source>
        <dbReference type="ARBA" id="ARBA00022792"/>
    </source>
</evidence>
<keyword evidence="8" id="KW-0999">Mitochondrion inner membrane</keyword>
<feature type="transmembrane region" description="Helical" evidence="17">
    <location>
        <begin position="29"/>
        <end position="50"/>
    </location>
</feature>
<comment type="catalytic activity">
    <reaction evidence="16 17">
        <text>a ubiquinone + NADH + 5 H(+)(in) = a ubiquinol + NAD(+) + 4 H(+)(out)</text>
        <dbReference type="Rhea" id="RHEA:29091"/>
        <dbReference type="Rhea" id="RHEA-COMP:9565"/>
        <dbReference type="Rhea" id="RHEA-COMP:9566"/>
        <dbReference type="ChEBI" id="CHEBI:15378"/>
        <dbReference type="ChEBI" id="CHEBI:16389"/>
        <dbReference type="ChEBI" id="CHEBI:17976"/>
        <dbReference type="ChEBI" id="CHEBI:57540"/>
        <dbReference type="ChEBI" id="CHEBI:57945"/>
        <dbReference type="EC" id="7.1.1.2"/>
    </reaction>
</comment>
<dbReference type="Pfam" id="PF00662">
    <property type="entry name" value="Proton_antipo_N"/>
    <property type="match status" value="1"/>
</dbReference>
<feature type="transmembrane region" description="Helical" evidence="17">
    <location>
        <begin position="614"/>
        <end position="635"/>
    </location>
</feature>
<name>A0A6M4SP09_9BASI</name>
<dbReference type="Pfam" id="PF00361">
    <property type="entry name" value="Proton_antipo_M"/>
    <property type="match status" value="1"/>
</dbReference>
<dbReference type="InterPro" id="IPR010934">
    <property type="entry name" value="NADH_DH_su5_C"/>
</dbReference>
<feature type="domain" description="NADH dehydrogenase subunit 5 C-terminal" evidence="20">
    <location>
        <begin position="424"/>
        <end position="628"/>
    </location>
</feature>
<keyword evidence="13 17" id="KW-0830">Ubiquinone</keyword>
<keyword evidence="15 17" id="KW-0472">Membrane</keyword>
<dbReference type="Pfam" id="PF06455">
    <property type="entry name" value="NADH5_C"/>
    <property type="match status" value="1"/>
</dbReference>
<evidence type="ECO:0000256" key="2">
    <source>
        <dbReference type="ARBA" id="ARBA00004448"/>
    </source>
</evidence>
<feature type="transmembrane region" description="Helical" evidence="17">
    <location>
        <begin position="301"/>
        <end position="319"/>
    </location>
</feature>
<feature type="transmembrane region" description="Helical" evidence="17">
    <location>
        <begin position="243"/>
        <end position="261"/>
    </location>
</feature>
<evidence type="ECO:0000313" key="21">
    <source>
        <dbReference type="EMBL" id="QJS52014.1"/>
    </source>
</evidence>
<comment type="function">
    <text evidence="17">Core subunit of the mitochondrial membrane respiratory chain NADH dehydrogenase (Complex I) which catalyzes electron transfer from NADH through the respiratory chain, using ubiquinone as an electron acceptor. Essential for the catalytic activity and assembly of complex I.</text>
</comment>
<feature type="transmembrane region" description="Helical" evidence="17">
    <location>
        <begin position="506"/>
        <end position="527"/>
    </location>
</feature>
<evidence type="ECO:0000256" key="4">
    <source>
        <dbReference type="ARBA" id="ARBA00021096"/>
    </source>
</evidence>
<dbReference type="NCBIfam" id="TIGR01974">
    <property type="entry name" value="NDH_I_L"/>
    <property type="match status" value="1"/>
</dbReference>
<evidence type="ECO:0000256" key="6">
    <source>
        <dbReference type="ARBA" id="ARBA00022660"/>
    </source>
</evidence>
<keyword evidence="11 17" id="KW-1133">Transmembrane helix</keyword>
<comment type="function">
    <text evidence="1">Core subunit of the mitochondrial membrane respiratory chain NADH dehydrogenase (Complex I) that is believed to belong to the minimal assembly required for catalysis. Complex I functions in the transfer of electrons from NADH to the respiratory chain. The immediate electron acceptor for the enzyme is believed to be ubiquinone.</text>
</comment>